<feature type="domain" description="DUF7769" evidence="1">
    <location>
        <begin position="6"/>
        <end position="57"/>
    </location>
</feature>
<dbReference type="InterPro" id="IPR056671">
    <property type="entry name" value="DUF7769"/>
</dbReference>
<name>A0AAW1HYK6_SAPOF</name>
<dbReference type="InterPro" id="IPR036397">
    <property type="entry name" value="RNaseH_sf"/>
</dbReference>
<dbReference type="Gene3D" id="3.30.420.10">
    <property type="entry name" value="Ribonuclease H-like superfamily/Ribonuclease H"/>
    <property type="match status" value="1"/>
</dbReference>
<dbReference type="Proteomes" id="UP001443914">
    <property type="component" value="Unassembled WGS sequence"/>
</dbReference>
<evidence type="ECO:0000259" key="1">
    <source>
        <dbReference type="Pfam" id="PF24964"/>
    </source>
</evidence>
<evidence type="ECO:0000313" key="3">
    <source>
        <dbReference type="Proteomes" id="UP001443914"/>
    </source>
</evidence>
<dbReference type="EMBL" id="JBDFQZ010000010">
    <property type="protein sequence ID" value="KAK9682246.1"/>
    <property type="molecule type" value="Genomic_DNA"/>
</dbReference>
<reference evidence="2" key="1">
    <citation type="submission" date="2024-03" db="EMBL/GenBank/DDBJ databases">
        <title>WGS assembly of Saponaria officinalis var. Norfolk2.</title>
        <authorList>
            <person name="Jenkins J."/>
            <person name="Shu S."/>
            <person name="Grimwood J."/>
            <person name="Barry K."/>
            <person name="Goodstein D."/>
            <person name="Schmutz J."/>
            <person name="Leebens-Mack J."/>
            <person name="Osbourn A."/>
        </authorList>
    </citation>
    <scope>NUCLEOTIDE SEQUENCE [LARGE SCALE GENOMIC DNA]</scope>
    <source>
        <strain evidence="2">JIC</strain>
    </source>
</reference>
<dbReference type="Pfam" id="PF24964">
    <property type="entry name" value="DUF7769"/>
    <property type="match status" value="1"/>
</dbReference>
<protein>
    <recommendedName>
        <fullName evidence="1">DUF7769 domain-containing protein</fullName>
    </recommendedName>
</protein>
<evidence type="ECO:0000313" key="2">
    <source>
        <dbReference type="EMBL" id="KAK9682246.1"/>
    </source>
</evidence>
<comment type="caution">
    <text evidence="2">The sequence shown here is derived from an EMBL/GenBank/DDBJ whole genome shotgun (WGS) entry which is preliminary data.</text>
</comment>
<dbReference type="GO" id="GO:0003676">
    <property type="term" value="F:nucleic acid binding"/>
    <property type="evidence" value="ECO:0007669"/>
    <property type="project" value="InterPro"/>
</dbReference>
<organism evidence="2 3">
    <name type="scientific">Saponaria officinalis</name>
    <name type="common">Common soapwort</name>
    <name type="synonym">Lychnis saponaria</name>
    <dbReference type="NCBI Taxonomy" id="3572"/>
    <lineage>
        <taxon>Eukaryota</taxon>
        <taxon>Viridiplantae</taxon>
        <taxon>Streptophyta</taxon>
        <taxon>Embryophyta</taxon>
        <taxon>Tracheophyta</taxon>
        <taxon>Spermatophyta</taxon>
        <taxon>Magnoliopsida</taxon>
        <taxon>eudicotyledons</taxon>
        <taxon>Gunneridae</taxon>
        <taxon>Pentapetalae</taxon>
        <taxon>Caryophyllales</taxon>
        <taxon>Caryophyllaceae</taxon>
        <taxon>Caryophylleae</taxon>
        <taxon>Saponaria</taxon>
    </lineage>
</organism>
<dbReference type="PANTHER" id="PTHR47169">
    <property type="entry name" value="OS01G0541250 PROTEIN"/>
    <property type="match status" value="1"/>
</dbReference>
<keyword evidence="3" id="KW-1185">Reference proteome</keyword>
<sequence>MVFNCLSEERRSEIATYLLEKSGNRKLPRGVITEAAARYNVKNRSISDIWRLAKKQRLVGEALDVRSGRIGNKNKKRILPNIEHIKSLDYSLRDTIERVALNTGVSVGTAHSWVKNGLLKAHSSPLHPKLSELNMEQRLLFALKSLVVKQEHEELFDLNNVPVTEIMFNEMNNTVHIDEKWFYITQDNQKIYIVDGEELPHRSCQSKRYITKVMFMCAVSRPIYDVEGELVFDGKIGMFPFTKQQPARRGSRNRPRGTLETKPIESITKPVIKKCLIEQVIPAIKSVWPEGLSKHIYIQQDNAKPHIQNNDPEFMAAANSDGFHIQLVFQPPNSPDLNCNDLGYFRALQSLQSKTTAKTVDALVNEVMQAFTEYSPSKLNNIFLSLQAVMVEIMKCKGHNNFSLPHMGKGHLVAIGMLPRNLMVNEDLVRECVEYM</sequence>
<gene>
    <name evidence="2" type="ORF">RND81_10G060800</name>
</gene>
<dbReference type="PANTHER" id="PTHR47169:SF2">
    <property type="entry name" value="OS01G0541250 PROTEIN"/>
    <property type="match status" value="1"/>
</dbReference>
<proteinExistence type="predicted"/>
<dbReference type="AlphaFoldDB" id="A0AAW1HYK6"/>
<accession>A0AAW1HYK6</accession>